<dbReference type="VEuPathDB" id="FungiDB:HMPREF1544_01071"/>
<evidence type="ECO:0000313" key="2">
    <source>
        <dbReference type="Proteomes" id="UP000014254"/>
    </source>
</evidence>
<name>S2K9A2_MUCC1</name>
<dbReference type="InParanoid" id="S2K9A2"/>
<reference evidence="2" key="1">
    <citation type="submission" date="2013-05" db="EMBL/GenBank/DDBJ databases">
        <title>The Genome sequence of Mucor circinelloides f. circinelloides 1006PhL.</title>
        <authorList>
            <consortium name="The Broad Institute Genomics Platform"/>
            <person name="Cuomo C."/>
            <person name="Earl A."/>
            <person name="Findley K."/>
            <person name="Lee S.C."/>
            <person name="Walker B."/>
            <person name="Young S."/>
            <person name="Zeng Q."/>
            <person name="Gargeya S."/>
            <person name="Fitzgerald M."/>
            <person name="Haas B."/>
            <person name="Abouelleil A."/>
            <person name="Allen A.W."/>
            <person name="Alvarado L."/>
            <person name="Arachchi H.M."/>
            <person name="Berlin A.M."/>
            <person name="Chapman S.B."/>
            <person name="Gainer-Dewar J."/>
            <person name="Goldberg J."/>
            <person name="Griggs A."/>
            <person name="Gujja S."/>
            <person name="Hansen M."/>
            <person name="Howarth C."/>
            <person name="Imamovic A."/>
            <person name="Ireland A."/>
            <person name="Larimer J."/>
            <person name="McCowan C."/>
            <person name="Murphy C."/>
            <person name="Pearson M."/>
            <person name="Poon T.W."/>
            <person name="Priest M."/>
            <person name="Roberts A."/>
            <person name="Saif S."/>
            <person name="Shea T."/>
            <person name="Sisk P."/>
            <person name="Sykes S."/>
            <person name="Wortman J."/>
            <person name="Nusbaum C."/>
            <person name="Birren B."/>
        </authorList>
    </citation>
    <scope>NUCLEOTIDE SEQUENCE [LARGE SCALE GENOMIC DNA]</scope>
    <source>
        <strain evidence="2">1006PhL</strain>
    </source>
</reference>
<accession>S2K9A2</accession>
<proteinExistence type="predicted"/>
<dbReference type="AlphaFoldDB" id="S2K9A2"/>
<sequence>MDDDAFFEMTAKTVNAVVNTKMPPSNSTKKKQKEAGQEQMPIAQILWKLARCVHLYVLKILQEGPSSLITAI</sequence>
<dbReference type="EMBL" id="KE123903">
    <property type="protein sequence ID" value="EPB92008.1"/>
    <property type="molecule type" value="Genomic_DNA"/>
</dbReference>
<evidence type="ECO:0000313" key="1">
    <source>
        <dbReference type="EMBL" id="EPB92008.1"/>
    </source>
</evidence>
<protein>
    <submittedName>
        <fullName evidence="1">Uncharacterized protein</fullName>
    </submittedName>
</protein>
<dbReference type="OrthoDB" id="10312454at2759"/>
<keyword evidence="2" id="KW-1185">Reference proteome</keyword>
<gene>
    <name evidence="1" type="ORF">HMPREF1544_01071</name>
</gene>
<dbReference type="Proteomes" id="UP000014254">
    <property type="component" value="Unassembled WGS sequence"/>
</dbReference>
<organism evidence="1 2">
    <name type="scientific">Mucor circinelloides f. circinelloides (strain 1006PhL)</name>
    <name type="common">Mucormycosis agent</name>
    <name type="synonym">Calyptromyces circinelloides</name>
    <dbReference type="NCBI Taxonomy" id="1220926"/>
    <lineage>
        <taxon>Eukaryota</taxon>
        <taxon>Fungi</taxon>
        <taxon>Fungi incertae sedis</taxon>
        <taxon>Mucoromycota</taxon>
        <taxon>Mucoromycotina</taxon>
        <taxon>Mucoromycetes</taxon>
        <taxon>Mucorales</taxon>
        <taxon>Mucorineae</taxon>
        <taxon>Mucoraceae</taxon>
        <taxon>Mucor</taxon>
    </lineage>
</organism>